<dbReference type="OrthoDB" id="9813878at2"/>
<name>A0A2A2GFJ9_9BACT</name>
<dbReference type="PANTHER" id="PTHR16056">
    <property type="entry name" value="REGULATOR OF MICROTUBULE DYNAMICS PROTEIN"/>
    <property type="match status" value="1"/>
</dbReference>
<keyword evidence="6" id="KW-0206">Cytoskeleton</keyword>
<dbReference type="GO" id="GO:0005737">
    <property type="term" value="C:cytoplasm"/>
    <property type="evidence" value="ECO:0007669"/>
    <property type="project" value="TreeGrafter"/>
</dbReference>
<feature type="repeat" description="TPR" evidence="9">
    <location>
        <begin position="205"/>
        <end position="238"/>
    </location>
</feature>
<evidence type="ECO:0000256" key="5">
    <source>
        <dbReference type="ARBA" id="ARBA00022803"/>
    </source>
</evidence>
<evidence type="ECO:0000256" key="6">
    <source>
        <dbReference type="ARBA" id="ARBA00023212"/>
    </source>
</evidence>
<dbReference type="SUPFAM" id="SSF48452">
    <property type="entry name" value="TPR-like"/>
    <property type="match status" value="1"/>
</dbReference>
<keyword evidence="11" id="KW-1185">Reference proteome</keyword>
<reference evidence="10 11" key="1">
    <citation type="submission" date="2017-08" db="EMBL/GenBank/DDBJ databases">
        <title>Aliifodinibius alkalisoli sp. nov., isolated from saline alkaline soil.</title>
        <authorList>
            <person name="Liu D."/>
            <person name="Zhang G."/>
        </authorList>
    </citation>
    <scope>NUCLEOTIDE SEQUENCE [LARGE SCALE GENOMIC DNA]</scope>
    <source>
        <strain evidence="10 11">WN023</strain>
    </source>
</reference>
<evidence type="ECO:0000313" key="11">
    <source>
        <dbReference type="Proteomes" id="UP000218831"/>
    </source>
</evidence>
<dbReference type="InterPro" id="IPR011990">
    <property type="entry name" value="TPR-like_helical_dom_sf"/>
</dbReference>
<dbReference type="PROSITE" id="PS50005">
    <property type="entry name" value="TPR"/>
    <property type="match status" value="1"/>
</dbReference>
<sequence length="256" mass="29387">MNLFRKGIIVALAIFVFPLLLFAQQDLVDKKQRADSLYESFQEEEALKLYRDILEEEPKNYKSLWRGSFLYSRVGNRLSDEDDQKEYFNHGIDLAERALQVDSTDAQSHFVMSVAMGRKALISGARDRVAASRSIKKHVDKALKYDENHAGAWHVLGRWHFKVVNLSWVERAAANTLFGGIPGDASNQKAADAIQKAIDFNDNNILYYYDLAKVYEEMGQDQQAVETCERAVELKSRTPDDPMLKEQCRKLIYDLQ</sequence>
<dbReference type="Proteomes" id="UP000218831">
    <property type="component" value="Unassembled WGS sequence"/>
</dbReference>
<proteinExistence type="predicted"/>
<protein>
    <recommendedName>
        <fullName evidence="7">Regulator of microtubule dynamics protein 1</fullName>
    </recommendedName>
    <alternativeName>
        <fullName evidence="8">Protein FAM82B</fullName>
    </alternativeName>
</protein>
<dbReference type="SMART" id="SM00028">
    <property type="entry name" value="TPR"/>
    <property type="match status" value="2"/>
</dbReference>
<keyword evidence="4" id="KW-0677">Repeat</keyword>
<evidence type="ECO:0000256" key="4">
    <source>
        <dbReference type="ARBA" id="ARBA00022737"/>
    </source>
</evidence>
<comment type="caution">
    <text evidence="10">The sequence shown here is derived from an EMBL/GenBank/DDBJ whole genome shotgun (WGS) entry which is preliminary data.</text>
</comment>
<evidence type="ECO:0000256" key="8">
    <source>
        <dbReference type="ARBA" id="ARBA00041958"/>
    </source>
</evidence>
<dbReference type="EMBL" id="NSKE01000001">
    <property type="protein sequence ID" value="PAU95635.1"/>
    <property type="molecule type" value="Genomic_DNA"/>
</dbReference>
<dbReference type="GO" id="GO:0005876">
    <property type="term" value="C:spindle microtubule"/>
    <property type="evidence" value="ECO:0007669"/>
    <property type="project" value="TreeGrafter"/>
</dbReference>
<dbReference type="InterPro" id="IPR049039">
    <property type="entry name" value="RMD1-3_a_helical_rpt"/>
</dbReference>
<dbReference type="AlphaFoldDB" id="A0A2A2GFJ9"/>
<comment type="subcellular location">
    <subcellularLocation>
        <location evidence="1">Cytoplasm</location>
        <location evidence="1">Cytoskeleton</location>
    </subcellularLocation>
</comment>
<keyword evidence="5 9" id="KW-0802">TPR repeat</keyword>
<accession>A0A2A2GFJ9</accession>
<evidence type="ECO:0000256" key="2">
    <source>
        <dbReference type="ARBA" id="ARBA00011375"/>
    </source>
</evidence>
<evidence type="ECO:0000256" key="1">
    <source>
        <dbReference type="ARBA" id="ARBA00004245"/>
    </source>
</evidence>
<evidence type="ECO:0000256" key="9">
    <source>
        <dbReference type="PROSITE-ProRule" id="PRU00339"/>
    </source>
</evidence>
<dbReference type="InterPro" id="IPR019734">
    <property type="entry name" value="TPR_rpt"/>
</dbReference>
<organism evidence="10 11">
    <name type="scientific">Fodinibius salipaludis</name>
    <dbReference type="NCBI Taxonomy" id="2032627"/>
    <lineage>
        <taxon>Bacteria</taxon>
        <taxon>Pseudomonadati</taxon>
        <taxon>Balneolota</taxon>
        <taxon>Balneolia</taxon>
        <taxon>Balneolales</taxon>
        <taxon>Balneolaceae</taxon>
        <taxon>Fodinibius</taxon>
    </lineage>
</organism>
<dbReference type="RefSeq" id="WP_095604880.1">
    <property type="nucleotide sequence ID" value="NZ_NSKE01000001.1"/>
</dbReference>
<evidence type="ECO:0000313" key="10">
    <source>
        <dbReference type="EMBL" id="PAU95635.1"/>
    </source>
</evidence>
<evidence type="ECO:0000256" key="7">
    <source>
        <dbReference type="ARBA" id="ARBA00039966"/>
    </source>
</evidence>
<dbReference type="PANTHER" id="PTHR16056:SF16">
    <property type="entry name" value="REGULATOR OF MICROTUBULE DYNAMICS PROTEIN 1"/>
    <property type="match status" value="1"/>
</dbReference>
<dbReference type="Gene3D" id="1.25.40.10">
    <property type="entry name" value="Tetratricopeptide repeat domain"/>
    <property type="match status" value="2"/>
</dbReference>
<keyword evidence="3" id="KW-0963">Cytoplasm</keyword>
<comment type="subunit">
    <text evidence="2">Interacts with microtubules.</text>
</comment>
<evidence type="ECO:0000256" key="3">
    <source>
        <dbReference type="ARBA" id="ARBA00022490"/>
    </source>
</evidence>
<dbReference type="Pfam" id="PF21033">
    <property type="entry name" value="RMD1-3"/>
    <property type="match status" value="1"/>
</dbReference>
<dbReference type="GO" id="GO:0097431">
    <property type="term" value="C:mitotic spindle pole"/>
    <property type="evidence" value="ECO:0007669"/>
    <property type="project" value="TreeGrafter"/>
</dbReference>
<gene>
    <name evidence="10" type="ORF">CK503_00800</name>
</gene>
<dbReference type="GO" id="GO:0008017">
    <property type="term" value="F:microtubule binding"/>
    <property type="evidence" value="ECO:0007669"/>
    <property type="project" value="TreeGrafter"/>
</dbReference>